<evidence type="ECO:0000259" key="1">
    <source>
        <dbReference type="PROSITE" id="PS51085"/>
    </source>
</evidence>
<evidence type="ECO:0000313" key="3">
    <source>
        <dbReference type="Proteomes" id="UP000256845"/>
    </source>
</evidence>
<dbReference type="OrthoDB" id="9806714at2"/>
<gene>
    <name evidence="2" type="ORF">DFP90_10497</name>
</gene>
<dbReference type="Proteomes" id="UP000256845">
    <property type="component" value="Unassembled WGS sequence"/>
</dbReference>
<organism evidence="2 3">
    <name type="scientific">Aestuariispira insulae</name>
    <dbReference type="NCBI Taxonomy" id="1461337"/>
    <lineage>
        <taxon>Bacteria</taxon>
        <taxon>Pseudomonadati</taxon>
        <taxon>Pseudomonadota</taxon>
        <taxon>Alphaproteobacteria</taxon>
        <taxon>Rhodospirillales</taxon>
        <taxon>Kiloniellaceae</taxon>
        <taxon>Aestuariispira</taxon>
    </lineage>
</organism>
<keyword evidence="3" id="KW-1185">Reference proteome</keyword>
<dbReference type="GO" id="GO:0051537">
    <property type="term" value="F:2 iron, 2 sulfur cluster binding"/>
    <property type="evidence" value="ECO:0007669"/>
    <property type="project" value="TreeGrafter"/>
</dbReference>
<proteinExistence type="predicted"/>
<dbReference type="InterPro" id="IPR036884">
    <property type="entry name" value="2Fe-2S-bd_dom_sf"/>
</dbReference>
<dbReference type="SUPFAM" id="SSF54292">
    <property type="entry name" value="2Fe-2S ferredoxin-like"/>
    <property type="match status" value="1"/>
</dbReference>
<dbReference type="RefSeq" id="WP_115936624.1">
    <property type="nucleotide sequence ID" value="NZ_QRDW01000004.1"/>
</dbReference>
<dbReference type="InterPro" id="IPR002888">
    <property type="entry name" value="2Fe-2S-bd"/>
</dbReference>
<reference evidence="2 3" key="1">
    <citation type="submission" date="2018-07" db="EMBL/GenBank/DDBJ databases">
        <title>Genomic Encyclopedia of Type Strains, Phase III (KMG-III): the genomes of soil and plant-associated and newly described type strains.</title>
        <authorList>
            <person name="Whitman W."/>
        </authorList>
    </citation>
    <scope>NUCLEOTIDE SEQUENCE [LARGE SCALE GENOMIC DNA]</scope>
    <source>
        <strain evidence="2 3">CECT 8488</strain>
    </source>
</reference>
<dbReference type="InterPro" id="IPR001041">
    <property type="entry name" value="2Fe-2S_ferredoxin-type"/>
</dbReference>
<feature type="domain" description="2Fe-2S ferredoxin-type" evidence="1">
    <location>
        <begin position="3"/>
        <end position="86"/>
    </location>
</feature>
<dbReference type="InterPro" id="IPR036010">
    <property type="entry name" value="2Fe-2S_ferredoxin-like_sf"/>
</dbReference>
<dbReference type="GO" id="GO:0046872">
    <property type="term" value="F:metal ion binding"/>
    <property type="evidence" value="ECO:0007669"/>
    <property type="project" value="InterPro"/>
</dbReference>
<comment type="caution">
    <text evidence="2">The sequence shown here is derived from an EMBL/GenBank/DDBJ whole genome shotgun (WGS) entry which is preliminary data.</text>
</comment>
<accession>A0A3D9HN46</accession>
<dbReference type="InterPro" id="IPR052914">
    <property type="entry name" value="Aldehyde_Oxdr_Iron-Sulfur"/>
</dbReference>
<sequence length="172" mass="18838">MSKDIRFSVNGKPVTAPGDEPDLPLVDFLQEDLGQTGTKFCCGIGVCRACTVAVRRHPQAPLEPMLSCSTPVSELEGVDILTVEGQSVDGHPNALQEALLTNFAFQCGYCTPGFVMAATVMMDRLRRSPVKMEDLDPFIDNWLGDHICRCTGYVRYYRAIKQVILNSPGLVA</sequence>
<name>A0A3D9HN46_9PROT</name>
<evidence type="ECO:0000313" key="2">
    <source>
        <dbReference type="EMBL" id="RED50825.1"/>
    </source>
</evidence>
<dbReference type="PANTHER" id="PTHR45331">
    <property type="entry name" value="OXIDOREDUCTASE, IRON-SULPHUR BINDING SUBUNIT-RELATED-RELATED"/>
    <property type="match status" value="1"/>
</dbReference>
<dbReference type="Pfam" id="PF01799">
    <property type="entry name" value="Fer2_2"/>
    <property type="match status" value="1"/>
</dbReference>
<dbReference type="InterPro" id="IPR012675">
    <property type="entry name" value="Beta-grasp_dom_sf"/>
</dbReference>
<dbReference type="EMBL" id="QRDW01000004">
    <property type="protein sequence ID" value="RED50825.1"/>
    <property type="molecule type" value="Genomic_DNA"/>
</dbReference>
<dbReference type="PANTHER" id="PTHR45331:SF2">
    <property type="entry name" value="OXIDOREDUCTASE WITH IRON-SULFUR SUBUNIT"/>
    <property type="match status" value="1"/>
</dbReference>
<dbReference type="PROSITE" id="PS51085">
    <property type="entry name" value="2FE2S_FER_2"/>
    <property type="match status" value="1"/>
</dbReference>
<protein>
    <submittedName>
        <fullName evidence="2">Aerobic-type carbon monoxide dehydrogenase small subunit (CoxS/CutS family)</fullName>
    </submittedName>
</protein>
<dbReference type="Gene3D" id="3.10.20.30">
    <property type="match status" value="1"/>
</dbReference>
<dbReference type="GO" id="GO:0016903">
    <property type="term" value="F:oxidoreductase activity, acting on the aldehyde or oxo group of donors"/>
    <property type="evidence" value="ECO:0007669"/>
    <property type="project" value="TreeGrafter"/>
</dbReference>
<dbReference type="Gene3D" id="1.10.150.120">
    <property type="entry name" value="[2Fe-2S]-binding domain"/>
    <property type="match status" value="1"/>
</dbReference>
<dbReference type="Pfam" id="PF00111">
    <property type="entry name" value="Fer2"/>
    <property type="match status" value="1"/>
</dbReference>
<dbReference type="AlphaFoldDB" id="A0A3D9HN46"/>
<dbReference type="SUPFAM" id="SSF47741">
    <property type="entry name" value="CO dehydrogenase ISP C-domain like"/>
    <property type="match status" value="1"/>
</dbReference>